<evidence type="ECO:0000313" key="9">
    <source>
        <dbReference type="Proteomes" id="UP000178404"/>
    </source>
</evidence>
<dbReference type="InterPro" id="IPR012336">
    <property type="entry name" value="Thioredoxin-like_fold"/>
</dbReference>
<dbReference type="Pfam" id="PF13462">
    <property type="entry name" value="Thioredoxin_4"/>
    <property type="match status" value="1"/>
</dbReference>
<feature type="transmembrane region" description="Helical" evidence="6">
    <location>
        <begin position="7"/>
        <end position="24"/>
    </location>
</feature>
<dbReference type="PANTHER" id="PTHR13887">
    <property type="entry name" value="GLUTATHIONE S-TRANSFERASE KAPPA"/>
    <property type="match status" value="1"/>
</dbReference>
<accession>A0A1G2TVT2</accession>
<evidence type="ECO:0000256" key="1">
    <source>
        <dbReference type="ARBA" id="ARBA00005791"/>
    </source>
</evidence>
<evidence type="ECO:0000256" key="2">
    <source>
        <dbReference type="ARBA" id="ARBA00022729"/>
    </source>
</evidence>
<dbReference type="AlphaFoldDB" id="A0A1G2TVT2"/>
<organism evidence="8 9">
    <name type="scientific">Candidatus Zambryskibacteria bacterium RIFCSPLOWO2_01_FULL_35_19</name>
    <dbReference type="NCBI Taxonomy" id="1802757"/>
    <lineage>
        <taxon>Bacteria</taxon>
        <taxon>Candidatus Zambryskiibacteriota</taxon>
    </lineage>
</organism>
<dbReference type="EMBL" id="MHWA01000015">
    <property type="protein sequence ID" value="OHB01324.1"/>
    <property type="molecule type" value="Genomic_DNA"/>
</dbReference>
<keyword evidence="5" id="KW-0676">Redox-active center</keyword>
<dbReference type="Proteomes" id="UP000178404">
    <property type="component" value="Unassembled WGS sequence"/>
</dbReference>
<feature type="domain" description="Thioredoxin-like fold" evidence="7">
    <location>
        <begin position="56"/>
        <end position="217"/>
    </location>
</feature>
<keyword evidence="3" id="KW-0560">Oxidoreductase</keyword>
<keyword evidence="6" id="KW-0812">Transmembrane</keyword>
<protein>
    <recommendedName>
        <fullName evidence="7">Thioredoxin-like fold domain-containing protein</fullName>
    </recommendedName>
</protein>
<comment type="similarity">
    <text evidence="1">Belongs to the thioredoxin family. DsbA subfamily.</text>
</comment>
<dbReference type="Gene3D" id="3.40.30.10">
    <property type="entry name" value="Glutaredoxin"/>
    <property type="match status" value="1"/>
</dbReference>
<gene>
    <name evidence="8" type="ORF">A3A90_00405</name>
</gene>
<evidence type="ECO:0000256" key="5">
    <source>
        <dbReference type="ARBA" id="ARBA00023284"/>
    </source>
</evidence>
<keyword evidence="6" id="KW-1133">Transmembrane helix</keyword>
<evidence type="ECO:0000256" key="4">
    <source>
        <dbReference type="ARBA" id="ARBA00023157"/>
    </source>
</evidence>
<name>A0A1G2TVT2_9BACT</name>
<dbReference type="PANTHER" id="PTHR13887:SF14">
    <property type="entry name" value="DISULFIDE BOND FORMATION PROTEIN D"/>
    <property type="match status" value="1"/>
</dbReference>
<dbReference type="SUPFAM" id="SSF52833">
    <property type="entry name" value="Thioredoxin-like"/>
    <property type="match status" value="1"/>
</dbReference>
<keyword evidence="6" id="KW-0472">Membrane</keyword>
<evidence type="ECO:0000256" key="3">
    <source>
        <dbReference type="ARBA" id="ARBA00023002"/>
    </source>
</evidence>
<dbReference type="GO" id="GO:0016491">
    <property type="term" value="F:oxidoreductase activity"/>
    <property type="evidence" value="ECO:0007669"/>
    <property type="project" value="UniProtKB-KW"/>
</dbReference>
<keyword evidence="2" id="KW-0732">Signal</keyword>
<evidence type="ECO:0000256" key="6">
    <source>
        <dbReference type="SAM" id="Phobius"/>
    </source>
</evidence>
<evidence type="ECO:0000313" key="8">
    <source>
        <dbReference type="EMBL" id="OHB01324.1"/>
    </source>
</evidence>
<comment type="caution">
    <text evidence="8">The sequence shown here is derived from an EMBL/GenBank/DDBJ whole genome shotgun (WGS) entry which is preliminary data.</text>
</comment>
<sequence>MSEKISLPLSIIIAGLLIAGGIYWNGKITKENPTPTQRQQLTSENIAETIRPIDVNDHILGSSDARILVVEYSDTECPFCKIFHNTMLTIMQEYGKEEKVAWVYRHFPIAELHSKSFNEAVAQECAGNLGGNSKFWEYTNKLYEVTPSNNDLDPAELTKIATEVGLSSTAFNVCLESGEFDPKVNFDIQNAQEIGITGTPHSIIIDTKTNEYHTIEGAYPYIQIKTAIDLILSQ</sequence>
<evidence type="ECO:0000259" key="7">
    <source>
        <dbReference type="Pfam" id="PF13462"/>
    </source>
</evidence>
<dbReference type="InterPro" id="IPR036249">
    <property type="entry name" value="Thioredoxin-like_sf"/>
</dbReference>
<keyword evidence="4" id="KW-1015">Disulfide bond</keyword>
<reference evidence="8 9" key="1">
    <citation type="journal article" date="2016" name="Nat. Commun.">
        <title>Thousands of microbial genomes shed light on interconnected biogeochemical processes in an aquifer system.</title>
        <authorList>
            <person name="Anantharaman K."/>
            <person name="Brown C.T."/>
            <person name="Hug L.A."/>
            <person name="Sharon I."/>
            <person name="Castelle C.J."/>
            <person name="Probst A.J."/>
            <person name="Thomas B.C."/>
            <person name="Singh A."/>
            <person name="Wilkins M.J."/>
            <person name="Karaoz U."/>
            <person name="Brodie E.L."/>
            <person name="Williams K.H."/>
            <person name="Hubbard S.S."/>
            <person name="Banfield J.F."/>
        </authorList>
    </citation>
    <scope>NUCLEOTIDE SEQUENCE [LARGE SCALE GENOMIC DNA]</scope>
</reference>
<proteinExistence type="inferred from homology"/>